<keyword evidence="4 7" id="KW-0732">Signal</keyword>
<reference evidence="9" key="1">
    <citation type="submission" date="2023-07" db="EMBL/GenBank/DDBJ databases">
        <title>Conexibacter stalactiti sp. nov., isolated from stalactites in a lava cave and emended description of the genus Conexibacter.</title>
        <authorList>
            <person name="Lee S.D."/>
        </authorList>
    </citation>
    <scope>NUCLEOTIDE SEQUENCE [LARGE SCALE GENOMIC DNA]</scope>
    <source>
        <strain evidence="9">KCTC 39840</strain>
    </source>
</reference>
<organism evidence="8 9">
    <name type="scientific">Conexibacter stalactiti</name>
    <dbReference type="NCBI Taxonomy" id="1940611"/>
    <lineage>
        <taxon>Bacteria</taxon>
        <taxon>Bacillati</taxon>
        <taxon>Actinomycetota</taxon>
        <taxon>Thermoleophilia</taxon>
        <taxon>Solirubrobacterales</taxon>
        <taxon>Conexibacteraceae</taxon>
        <taxon>Conexibacter</taxon>
    </lineage>
</organism>
<dbReference type="PRINTS" id="PR00691">
    <property type="entry name" value="ADHESINB"/>
</dbReference>
<evidence type="ECO:0000256" key="7">
    <source>
        <dbReference type="SAM" id="SignalP"/>
    </source>
</evidence>
<dbReference type="PANTHER" id="PTHR42953">
    <property type="entry name" value="HIGH-AFFINITY ZINC UPTAKE SYSTEM PROTEIN ZNUA-RELATED"/>
    <property type="match status" value="1"/>
</dbReference>
<gene>
    <name evidence="8" type="ORF">R7226_19100</name>
</gene>
<protein>
    <submittedName>
        <fullName evidence="8">Metal ABC transporter substrate-binding protein</fullName>
    </submittedName>
</protein>
<feature type="compositionally biased region" description="Basic and acidic residues" evidence="6">
    <location>
        <begin position="155"/>
        <end position="169"/>
    </location>
</feature>
<dbReference type="PRINTS" id="PR00690">
    <property type="entry name" value="ADHESNFAMILY"/>
</dbReference>
<dbReference type="SUPFAM" id="SSF53807">
    <property type="entry name" value="Helical backbone' metal receptor"/>
    <property type="match status" value="1"/>
</dbReference>
<comment type="similarity">
    <text evidence="5">Belongs to the bacterial solute-binding protein 9 family.</text>
</comment>
<dbReference type="InterPro" id="IPR006128">
    <property type="entry name" value="Lipoprotein_PsaA-like"/>
</dbReference>
<evidence type="ECO:0000256" key="2">
    <source>
        <dbReference type="ARBA" id="ARBA00022448"/>
    </source>
</evidence>
<feature type="chain" id="PRO_5046236410" evidence="7">
    <location>
        <begin position="24"/>
        <end position="348"/>
    </location>
</feature>
<dbReference type="InterPro" id="IPR006127">
    <property type="entry name" value="ZnuA-like"/>
</dbReference>
<evidence type="ECO:0000313" key="8">
    <source>
        <dbReference type="EMBL" id="MDW5596463.1"/>
    </source>
</evidence>
<keyword evidence="3" id="KW-0479">Metal-binding</keyword>
<keyword evidence="9" id="KW-1185">Reference proteome</keyword>
<feature type="signal peptide" evidence="7">
    <location>
        <begin position="1"/>
        <end position="23"/>
    </location>
</feature>
<evidence type="ECO:0000256" key="3">
    <source>
        <dbReference type="ARBA" id="ARBA00022723"/>
    </source>
</evidence>
<evidence type="ECO:0000256" key="1">
    <source>
        <dbReference type="ARBA" id="ARBA00004196"/>
    </source>
</evidence>
<evidence type="ECO:0000256" key="4">
    <source>
        <dbReference type="ARBA" id="ARBA00022729"/>
    </source>
</evidence>
<evidence type="ECO:0000256" key="5">
    <source>
        <dbReference type="RuleBase" id="RU003512"/>
    </source>
</evidence>
<comment type="subcellular location">
    <subcellularLocation>
        <location evidence="1">Cell envelope</location>
    </subcellularLocation>
</comment>
<evidence type="ECO:0000313" key="9">
    <source>
        <dbReference type="Proteomes" id="UP001284601"/>
    </source>
</evidence>
<accession>A0ABU4HT15</accession>
<dbReference type="PROSITE" id="PS51257">
    <property type="entry name" value="PROKAR_LIPOPROTEIN"/>
    <property type="match status" value="1"/>
</dbReference>
<comment type="caution">
    <text evidence="8">The sequence shown here is derived from an EMBL/GenBank/DDBJ whole genome shotgun (WGS) entry which is preliminary data.</text>
</comment>
<sequence>MLSRRLRPTALLPFAAVAALAIAGCGSDDDGGSGGATTGGGADVGSVNVVATTTVLGDLAREIGGDAVEVTQLLQPNSDPHDYEPRPDDVVATSKASLVLESGDGLDEWIEDVVDQSAGNPTLLDVAETLPVQRSGEDEEHDHAEEEHAEDEHAEEEHDHGDVDPHWWHDPTNVEAAAATVRDALTRANPDGRALYARNADAYVAKVRALDSGIRQCLDAVPAAQRKLVTDHDALGYFADRYDVTIVGAVIPSLTTQAQPSAGDVADLAKLIRREGVRAVFPESGSNRKLPEAVAQETGITAEYQLYGDALGPEGSDAATYLGMEAHNADAMVRGFTGGADSCTISGI</sequence>
<evidence type="ECO:0000256" key="6">
    <source>
        <dbReference type="SAM" id="MobiDB-lite"/>
    </source>
</evidence>
<feature type="region of interest" description="Disordered" evidence="6">
    <location>
        <begin position="134"/>
        <end position="169"/>
    </location>
</feature>
<dbReference type="InterPro" id="IPR050492">
    <property type="entry name" value="Bact_metal-bind_prot9"/>
</dbReference>
<dbReference type="RefSeq" id="WP_318598850.1">
    <property type="nucleotide sequence ID" value="NZ_JAWSTH010000056.1"/>
</dbReference>
<dbReference type="Pfam" id="PF01297">
    <property type="entry name" value="ZnuA"/>
    <property type="match status" value="1"/>
</dbReference>
<dbReference type="InterPro" id="IPR006129">
    <property type="entry name" value="AdhesinB"/>
</dbReference>
<dbReference type="Gene3D" id="3.40.50.1980">
    <property type="entry name" value="Nitrogenase molybdenum iron protein domain"/>
    <property type="match status" value="2"/>
</dbReference>
<dbReference type="Proteomes" id="UP001284601">
    <property type="component" value="Unassembled WGS sequence"/>
</dbReference>
<keyword evidence="2 5" id="KW-0813">Transport</keyword>
<proteinExistence type="inferred from homology"/>
<name>A0ABU4HT15_9ACTN</name>
<dbReference type="PANTHER" id="PTHR42953:SF1">
    <property type="entry name" value="METAL-BINDING PROTEIN HI_0362-RELATED"/>
    <property type="match status" value="1"/>
</dbReference>
<dbReference type="EMBL" id="JAWSTH010000056">
    <property type="protein sequence ID" value="MDW5596463.1"/>
    <property type="molecule type" value="Genomic_DNA"/>
</dbReference>